<evidence type="ECO:0000313" key="2">
    <source>
        <dbReference type="Proteomes" id="UP000447545"/>
    </source>
</evidence>
<reference evidence="1 2" key="1">
    <citation type="submission" date="2019-11" db="EMBL/GenBank/DDBJ databases">
        <title>Winogradskyella ouciana sp. nov., isolated from the hadal seawater of the Mariana Trench.</title>
        <authorList>
            <person name="Liu R."/>
        </authorList>
    </citation>
    <scope>NUCLEOTIDE SEQUENCE [LARGE SCALE GENOMIC DNA]</scope>
    <source>
        <strain evidence="1 2">ZXX205</strain>
    </source>
</reference>
<dbReference type="AlphaFoldDB" id="A0A7K1GCH8"/>
<name>A0A7K1GCH8_9FLAO</name>
<dbReference type="RefSeq" id="WP_155087965.1">
    <property type="nucleotide sequence ID" value="NZ_WJYA01000004.1"/>
</dbReference>
<keyword evidence="2" id="KW-1185">Reference proteome</keyword>
<evidence type="ECO:0000313" key="1">
    <source>
        <dbReference type="EMBL" id="MTE26124.1"/>
    </source>
</evidence>
<accession>A0A7K1GCH8</accession>
<proteinExistence type="predicted"/>
<evidence type="ECO:0008006" key="3">
    <source>
        <dbReference type="Google" id="ProtNLM"/>
    </source>
</evidence>
<dbReference type="EMBL" id="WJYA01000004">
    <property type="protein sequence ID" value="MTE26124.1"/>
    <property type="molecule type" value="Genomic_DNA"/>
</dbReference>
<comment type="caution">
    <text evidence="1">The sequence shown here is derived from an EMBL/GenBank/DDBJ whole genome shotgun (WGS) entry which is preliminary data.</text>
</comment>
<gene>
    <name evidence="1" type="ORF">F1003_04185</name>
</gene>
<organism evidence="1 2">
    <name type="scientific">Winogradskyella ouciana</name>
    <dbReference type="NCBI Taxonomy" id="2608631"/>
    <lineage>
        <taxon>Bacteria</taxon>
        <taxon>Pseudomonadati</taxon>
        <taxon>Bacteroidota</taxon>
        <taxon>Flavobacteriia</taxon>
        <taxon>Flavobacteriales</taxon>
        <taxon>Flavobacteriaceae</taxon>
        <taxon>Winogradskyella</taxon>
    </lineage>
</organism>
<protein>
    <recommendedName>
        <fullName evidence="3">Por secretion system C-terminal sorting domain-containing protein</fullName>
    </recommendedName>
</protein>
<dbReference type="Proteomes" id="UP000447545">
    <property type="component" value="Unassembled WGS sequence"/>
</dbReference>
<sequence length="187" mass="21662">MKTLIKSILVVAVMFGTYTGYASETLRTLPTFKFINEGDSISVTDSSGEVIYQGRINYNGNLIRLFDFSQLNDGVYTVEISKDFEVEIVNLNVKNKEVTLLTDSQEKIFKPVFRTENSKIIISKIALDTKEMEVELYYEDELIYNESVDGQEEDILNRVYKLDETNRGDYTAIVRTNDRVYIKRFRI</sequence>